<proteinExistence type="predicted"/>
<sequence length="76" mass="9034">MFRRGNLLLSKSAKKVAHAAFFLPTVKQSLWRFDRAALCWPYSWNGISTPVKLPPNTLVEMEWWYVLNRPRAYDYE</sequence>
<accession>A0A1A7R848</accession>
<evidence type="ECO:0000313" key="2">
    <source>
        <dbReference type="Proteomes" id="UP000185753"/>
    </source>
</evidence>
<dbReference type="Proteomes" id="UP000185753">
    <property type="component" value="Unassembled WGS sequence"/>
</dbReference>
<comment type="caution">
    <text evidence="1">The sequence shown here is derived from an EMBL/GenBank/DDBJ whole genome shotgun (WGS) entry which is preliminary data.</text>
</comment>
<name>A0A1A7R848_9GAMM</name>
<reference evidence="2" key="1">
    <citation type="submission" date="2016-06" db="EMBL/GenBank/DDBJ databases">
        <authorList>
            <person name="Radolfova-Krizova L."/>
            <person name="Nemec A."/>
        </authorList>
    </citation>
    <scope>NUCLEOTIDE SEQUENCE [LARGE SCALE GENOMIC DNA]</scope>
    <source>
        <strain evidence="2">ANC 4275</strain>
    </source>
</reference>
<organism evidence="1 2">
    <name type="scientific">Acinetobacter gandensis</name>
    <dbReference type="NCBI Taxonomy" id="1443941"/>
    <lineage>
        <taxon>Bacteria</taxon>
        <taxon>Pseudomonadati</taxon>
        <taxon>Pseudomonadota</taxon>
        <taxon>Gammaproteobacteria</taxon>
        <taxon>Moraxellales</taxon>
        <taxon>Moraxellaceae</taxon>
        <taxon>Acinetobacter</taxon>
    </lineage>
</organism>
<protein>
    <submittedName>
        <fullName evidence="1">Uncharacterized protein</fullName>
    </submittedName>
</protein>
<dbReference type="AlphaFoldDB" id="A0A1A7R848"/>
<gene>
    <name evidence="1" type="ORF">A9J31_08075</name>
</gene>
<keyword evidence="2" id="KW-1185">Reference proteome</keyword>
<evidence type="ECO:0000313" key="1">
    <source>
        <dbReference type="EMBL" id="OBX28061.1"/>
    </source>
</evidence>
<dbReference type="STRING" id="1443941.A9J31_08075"/>
<dbReference type="EMBL" id="LZDS01000027">
    <property type="protein sequence ID" value="OBX28061.1"/>
    <property type="molecule type" value="Genomic_DNA"/>
</dbReference>